<dbReference type="EMBL" id="JAOCKX010000005">
    <property type="protein sequence ID" value="MDH2130499.1"/>
    <property type="molecule type" value="Genomic_DNA"/>
</dbReference>
<dbReference type="Proteomes" id="UP000287401">
    <property type="component" value="Unassembled WGS sequence"/>
</dbReference>
<dbReference type="eggNOG" id="ENOG5032YVA">
    <property type="taxonomic scope" value="Bacteria"/>
</dbReference>
<dbReference type="Proteomes" id="UP000515377">
    <property type="component" value="Chromosome"/>
</dbReference>
<evidence type="ECO:0000259" key="1">
    <source>
        <dbReference type="Pfam" id="PF11160"/>
    </source>
</evidence>
<evidence type="ECO:0000313" key="5">
    <source>
        <dbReference type="EMBL" id="RSU60420.1"/>
    </source>
</evidence>
<reference evidence="5 7" key="2">
    <citation type="submission" date="2018-07" db="EMBL/GenBank/DDBJ databases">
        <title>Genomic and Epidemiologic Investigation of an Indolent Hospital Outbreak.</title>
        <authorList>
            <person name="Johnson R.C."/>
            <person name="Deming C."/>
            <person name="Conlan S."/>
            <person name="Zellmer C.J."/>
            <person name="Michelin A.V."/>
            <person name="Lee-Lin S."/>
            <person name="Thomas P.J."/>
            <person name="Park M."/>
            <person name="Weingarten R.A."/>
            <person name="Less J."/>
            <person name="Dekker J.P."/>
            <person name="Frank K.M."/>
            <person name="Musser K.A."/>
            <person name="Mcquiston J.R."/>
            <person name="Henderson D.K."/>
            <person name="Lau A.F."/>
            <person name="Palmore T.N."/>
            <person name="Segre J.A."/>
        </authorList>
    </citation>
    <scope>NUCLEOTIDE SEQUENCE [LARGE SCALE GENOMIC DNA]</scope>
    <source>
        <strain evidence="5 7">SK-NIH.Env6_1116</strain>
    </source>
</reference>
<reference evidence="2 6" key="1">
    <citation type="submission" date="2014-03" db="EMBL/GenBank/DDBJ databases">
        <title>Genome sequence of Sphingobium yanoikuyae B1.</title>
        <authorList>
            <person name="Gan H.M."/>
            <person name="Gan H.Y."/>
            <person name="Savka M.A."/>
        </authorList>
    </citation>
    <scope>NUCLEOTIDE SEQUENCE [LARGE SCALE GENOMIC DNA]</scope>
    <source>
        <strain evidence="2 6">B1</strain>
    </source>
</reference>
<dbReference type="EMBL" id="QRAL01000004">
    <property type="protein sequence ID" value="RSU60420.1"/>
    <property type="molecule type" value="Genomic_DNA"/>
</dbReference>
<feature type="domain" description="Hypervirulence associated protein TUDOR" evidence="1">
    <location>
        <begin position="8"/>
        <end position="69"/>
    </location>
</feature>
<dbReference type="AlphaFoldDB" id="A0A084ETF1"/>
<proteinExistence type="predicted"/>
<accession>A0A084ETF1</accession>
<evidence type="ECO:0000313" key="2">
    <source>
        <dbReference type="EMBL" id="KEZ21243.1"/>
    </source>
</evidence>
<evidence type="ECO:0000313" key="8">
    <source>
        <dbReference type="Proteomes" id="UP000515377"/>
    </source>
</evidence>
<dbReference type="Pfam" id="PF11160">
    <property type="entry name" value="Hva1_TUDOR"/>
    <property type="match status" value="1"/>
</dbReference>
<dbReference type="Proteomes" id="UP001162318">
    <property type="component" value="Unassembled WGS sequence"/>
</dbReference>
<evidence type="ECO:0000313" key="3">
    <source>
        <dbReference type="EMBL" id="MDH2130499.1"/>
    </source>
</evidence>
<gene>
    <name evidence="2" type="ORF">CP98_00695</name>
    <name evidence="5" type="ORF">DAH51_05855</name>
    <name evidence="4" type="ORF">H3V42_28595</name>
    <name evidence="3" type="ORF">N5J77_05130</name>
</gene>
<dbReference type="EMBL" id="JGVR01000002">
    <property type="protein sequence ID" value="KEZ21243.1"/>
    <property type="molecule type" value="Genomic_DNA"/>
</dbReference>
<evidence type="ECO:0000313" key="7">
    <source>
        <dbReference type="Proteomes" id="UP000287401"/>
    </source>
</evidence>
<organism evidence="2 6">
    <name type="scientific">Sphingobium yanoikuyae</name>
    <name type="common">Sphingomonas yanoikuyae</name>
    <dbReference type="NCBI Taxonomy" id="13690"/>
    <lineage>
        <taxon>Bacteria</taxon>
        <taxon>Pseudomonadati</taxon>
        <taxon>Pseudomonadota</taxon>
        <taxon>Alphaproteobacteria</taxon>
        <taxon>Sphingomonadales</taxon>
        <taxon>Sphingomonadaceae</taxon>
        <taxon>Sphingobium</taxon>
    </lineage>
</organism>
<protein>
    <submittedName>
        <fullName evidence="3">DUF2945 domain-containing protein</fullName>
    </submittedName>
</protein>
<dbReference type="RefSeq" id="WP_029547743.1">
    <property type="nucleotide sequence ID" value="NZ_DAMCJX010000026.1"/>
</dbReference>
<name>A0A084ETF1_SPHYA</name>
<dbReference type="InterPro" id="IPR021331">
    <property type="entry name" value="Hva1_TUDOR"/>
</dbReference>
<evidence type="ECO:0000313" key="6">
    <source>
        <dbReference type="Proteomes" id="UP000028534"/>
    </source>
</evidence>
<dbReference type="Proteomes" id="UP000028534">
    <property type="component" value="Unassembled WGS sequence"/>
</dbReference>
<dbReference type="PATRIC" id="fig|13690.10.peg.723"/>
<reference evidence="4 8" key="3">
    <citation type="submission" date="2020-07" db="EMBL/GenBank/DDBJ databases">
        <title>Whole genome sequence of Sphingobium yanoikuyae A3.</title>
        <authorList>
            <person name="Han S.-S."/>
        </authorList>
    </citation>
    <scope>NUCLEOTIDE SEQUENCE [LARGE SCALE GENOMIC DNA]</scope>
    <source>
        <strain evidence="4 8">A3</strain>
    </source>
</reference>
<reference evidence="3" key="4">
    <citation type="submission" date="2022-09" db="EMBL/GenBank/DDBJ databases">
        <title>Intensive care unit water sources are persistently colonized with multi-drug resistant bacteria and are the site of extensive horizontal gene transfer of antibiotic resistance genes.</title>
        <authorList>
            <person name="Diorio-Toth L."/>
        </authorList>
    </citation>
    <scope>NUCLEOTIDE SEQUENCE</scope>
    <source>
        <strain evidence="3">GD03659</strain>
    </source>
</reference>
<dbReference type="EMBL" id="CP060122">
    <property type="protein sequence ID" value="QNG45675.1"/>
    <property type="molecule type" value="Genomic_DNA"/>
</dbReference>
<evidence type="ECO:0000313" key="4">
    <source>
        <dbReference type="EMBL" id="QNG45675.1"/>
    </source>
</evidence>
<sequence length="72" mass="8184">MAERFRKGTRVRWNWGQGVGRGRIAERFERHVERMIAGSLIRRNGSTRDPAYLVQTDKGDLVLKLGSELSAA</sequence>